<proteinExistence type="predicted"/>
<dbReference type="Pfam" id="PF04536">
    <property type="entry name" value="TPM_phosphatase"/>
    <property type="match status" value="1"/>
</dbReference>
<dbReference type="PANTHER" id="PTHR30373:SF2">
    <property type="entry name" value="UPF0603 PROTEIN YGCG"/>
    <property type="match status" value="1"/>
</dbReference>
<name>A0A1Y1IJZ8_KLENI</name>
<accession>A0A1Y1IJZ8</accession>
<dbReference type="PANTHER" id="PTHR30373">
    <property type="entry name" value="UPF0603 PROTEIN YGCG"/>
    <property type="match status" value="1"/>
</dbReference>
<keyword evidence="4" id="KW-1185">Reference proteome</keyword>
<dbReference type="Proteomes" id="UP000054558">
    <property type="component" value="Unassembled WGS sequence"/>
</dbReference>
<dbReference type="EMBL" id="DF237685">
    <property type="protein sequence ID" value="GAQ91160.1"/>
    <property type="molecule type" value="Genomic_DNA"/>
</dbReference>
<evidence type="ECO:0000259" key="2">
    <source>
        <dbReference type="Pfam" id="PF04536"/>
    </source>
</evidence>
<dbReference type="AlphaFoldDB" id="A0A1Y1IJZ8"/>
<dbReference type="InterPro" id="IPR007621">
    <property type="entry name" value="TPM_dom"/>
</dbReference>
<dbReference type="Gene3D" id="3.10.310.50">
    <property type="match status" value="1"/>
</dbReference>
<sequence length="292" mass="31540">MASLATMQAVSQLTPGCTVLNRQSNASTASTSSGFVGVRPTLPVRRNSQCCKKQVTASALRKEEEGNKKGWKNAAAAVALSAALQFSGVANASDFDVLREPAPTEKHFVDDAGVLSRISKGELTRELTQFEKEYGYHIDVVTTRKLQSRGDVFEYADNLLEKWYPTLEEGDKKGVVVLITTAKEGAVAGGPAFNAAVGETVLESIATESLPILATDEKYNEATLSSVKRLMAAIKKLPDPGAPQVADTKRVSNFKTKEETSDKRGQFTTVVVGLLIIAFVVPMVQYFGYVRK</sequence>
<evidence type="ECO:0000313" key="3">
    <source>
        <dbReference type="EMBL" id="GAQ91160.1"/>
    </source>
</evidence>
<dbReference type="OrthoDB" id="5645at2759"/>
<reference evidence="3 4" key="1">
    <citation type="journal article" date="2014" name="Nat. Commun.">
        <title>Klebsormidium flaccidum genome reveals primary factors for plant terrestrial adaptation.</title>
        <authorList>
            <person name="Hori K."/>
            <person name="Maruyama F."/>
            <person name="Fujisawa T."/>
            <person name="Togashi T."/>
            <person name="Yamamoto N."/>
            <person name="Seo M."/>
            <person name="Sato S."/>
            <person name="Yamada T."/>
            <person name="Mori H."/>
            <person name="Tajima N."/>
            <person name="Moriyama T."/>
            <person name="Ikeuchi M."/>
            <person name="Watanabe M."/>
            <person name="Wada H."/>
            <person name="Kobayashi K."/>
            <person name="Saito M."/>
            <person name="Masuda T."/>
            <person name="Sasaki-Sekimoto Y."/>
            <person name="Mashiguchi K."/>
            <person name="Awai K."/>
            <person name="Shimojima M."/>
            <person name="Masuda S."/>
            <person name="Iwai M."/>
            <person name="Nobusawa T."/>
            <person name="Narise T."/>
            <person name="Kondo S."/>
            <person name="Saito H."/>
            <person name="Sato R."/>
            <person name="Murakawa M."/>
            <person name="Ihara Y."/>
            <person name="Oshima-Yamada Y."/>
            <person name="Ohtaka K."/>
            <person name="Satoh M."/>
            <person name="Sonobe K."/>
            <person name="Ishii M."/>
            <person name="Ohtani R."/>
            <person name="Kanamori-Sato M."/>
            <person name="Honoki R."/>
            <person name="Miyazaki D."/>
            <person name="Mochizuki H."/>
            <person name="Umetsu J."/>
            <person name="Higashi K."/>
            <person name="Shibata D."/>
            <person name="Kamiya Y."/>
            <person name="Sato N."/>
            <person name="Nakamura Y."/>
            <person name="Tabata S."/>
            <person name="Ida S."/>
            <person name="Kurokawa K."/>
            <person name="Ohta H."/>
        </authorList>
    </citation>
    <scope>NUCLEOTIDE SEQUENCE [LARGE SCALE GENOMIC DNA]</scope>
    <source>
        <strain evidence="3 4">NIES-2285</strain>
    </source>
</reference>
<organism evidence="3 4">
    <name type="scientific">Klebsormidium nitens</name>
    <name type="common">Green alga</name>
    <name type="synonym">Ulothrix nitens</name>
    <dbReference type="NCBI Taxonomy" id="105231"/>
    <lineage>
        <taxon>Eukaryota</taxon>
        <taxon>Viridiplantae</taxon>
        <taxon>Streptophyta</taxon>
        <taxon>Klebsormidiophyceae</taxon>
        <taxon>Klebsormidiales</taxon>
        <taxon>Klebsormidiaceae</taxon>
        <taxon>Klebsormidium</taxon>
    </lineage>
</organism>
<gene>
    <name evidence="3" type="ORF">KFL_007360090</name>
</gene>
<dbReference type="GO" id="GO:0010206">
    <property type="term" value="P:photosystem II repair"/>
    <property type="evidence" value="ECO:0000318"/>
    <property type="project" value="GO_Central"/>
</dbReference>
<keyword evidence="1" id="KW-1133">Transmembrane helix</keyword>
<evidence type="ECO:0000256" key="1">
    <source>
        <dbReference type="SAM" id="Phobius"/>
    </source>
</evidence>
<feature type="domain" description="TPM" evidence="2">
    <location>
        <begin position="109"/>
        <end position="232"/>
    </location>
</feature>
<dbReference type="OMA" id="NEAMFST"/>
<feature type="transmembrane region" description="Helical" evidence="1">
    <location>
        <begin position="267"/>
        <end position="289"/>
    </location>
</feature>
<evidence type="ECO:0000313" key="4">
    <source>
        <dbReference type="Proteomes" id="UP000054558"/>
    </source>
</evidence>
<protein>
    <recommendedName>
        <fullName evidence="2">TPM domain-containing protein</fullName>
    </recommendedName>
</protein>
<keyword evidence="1" id="KW-0472">Membrane</keyword>
<keyword evidence="1" id="KW-0812">Transmembrane</keyword>
<dbReference type="GO" id="GO:0003993">
    <property type="term" value="F:acid phosphatase activity"/>
    <property type="evidence" value="ECO:0000318"/>
    <property type="project" value="GO_Central"/>
</dbReference>
<dbReference type="STRING" id="105231.A0A1Y1IJZ8"/>